<dbReference type="EMBL" id="QTJV01000012">
    <property type="protein sequence ID" value="RFM31920.1"/>
    <property type="molecule type" value="Genomic_DNA"/>
</dbReference>
<dbReference type="InterPro" id="IPR037066">
    <property type="entry name" value="Plug_dom_sf"/>
</dbReference>
<dbReference type="Proteomes" id="UP000261174">
    <property type="component" value="Unassembled WGS sequence"/>
</dbReference>
<dbReference type="PROSITE" id="PS00018">
    <property type="entry name" value="EF_HAND_1"/>
    <property type="match status" value="1"/>
</dbReference>
<comment type="similarity">
    <text evidence="1">Belongs to the TonB-dependent receptor family.</text>
</comment>
<dbReference type="Gene3D" id="2.60.40.1120">
    <property type="entry name" value="Carboxypeptidase-like, regulatory domain"/>
    <property type="match status" value="1"/>
</dbReference>
<keyword evidence="1" id="KW-1134">Transmembrane beta strand</keyword>
<dbReference type="SUPFAM" id="SSF56935">
    <property type="entry name" value="Porins"/>
    <property type="match status" value="1"/>
</dbReference>
<proteinExistence type="inferred from homology"/>
<evidence type="ECO:0000256" key="1">
    <source>
        <dbReference type="PROSITE-ProRule" id="PRU01360"/>
    </source>
</evidence>
<dbReference type="InterPro" id="IPR018247">
    <property type="entry name" value="EF_Hand_1_Ca_BS"/>
</dbReference>
<reference evidence="3 4" key="1">
    <citation type="submission" date="2018-08" db="EMBL/GenBank/DDBJ databases">
        <title>Chitinophaga sp. K20C18050901, a novel bacterium isolated from forest soil.</title>
        <authorList>
            <person name="Wang C."/>
        </authorList>
    </citation>
    <scope>NUCLEOTIDE SEQUENCE [LARGE SCALE GENOMIC DNA]</scope>
    <source>
        <strain evidence="3 4">K20C18050901</strain>
    </source>
</reference>
<dbReference type="InterPro" id="IPR023997">
    <property type="entry name" value="TonB-dep_OMP_SusC/RagA_CS"/>
</dbReference>
<dbReference type="InterPro" id="IPR012910">
    <property type="entry name" value="Plug_dom"/>
</dbReference>
<keyword evidence="1" id="KW-0813">Transport</keyword>
<dbReference type="GO" id="GO:0009279">
    <property type="term" value="C:cell outer membrane"/>
    <property type="evidence" value="ECO:0007669"/>
    <property type="project" value="UniProtKB-SubCell"/>
</dbReference>
<sequence>MTLEAVFKSIEQQTDITFFYSGNIPKNDIIGQVNYTRTKVTTVLDDLLKGRNLAYEIKKNVILIRKEEKPTTVATNPPDKTAPPPATQEPVISGQVIAEDTKTPLPMATVMLKNTNIGATADQNGYFKLKLSGNSKVLVVQYVGYVTREINLNGKTEFEILLSPKDNTIKDVVVVAYGTQKKTSMVSSITSINPKELKGPTSNLTTMLAGKIAGVISYQRSGEPGADNAQFFIRGVGTFGAGKVDPLILIDNIESSSRDLARLQPDDIAGFSVLKDATASALYGARGANGVILVTTKTGTIGKMKFNFRMENATSSNTRNFALADNITYMNLANEATLTRNPLSALPYSQNKIDHTAAGDDPLLYPNNNWIKQLIKTRTNNQRYNINASGGSDKAKYYLAMTYNIDNGILKENALNNFSNNIKLRSYSLLSNVTINLTKTTEALVSLKGQFDDYNGPVGGGAAVFYNAIWSNPVAFPAVYPSELMPYVKHPLFGNAIIPGGGSLYVNPYAQSISGFQATNTSTLTAQLSLKQNLDALTPGLSARVMAYTSRYAYFAVTRQYSPYYYSANTMEGKFAGLTLINDGSQGSVGATPTEYLTYSPGDKIVNSTTYAETALNYARTFKEKHSVGGMLIGIIRNYVTGNASSLQLSLPSRNLGLSGRFTYGYDNRYLLEYNFGFNGSERFAANHRFGFFPSIGGGYIISNEKFFAPLANTVQQLKFRFTYGLVGNDQIGNSTDRFFYLSDVNLNGGAAGYFGTQFNYSRPTVAINRYENKEITWELSRQTNLGMDLTIFKDLTVTVDAYRQLRSNILMVRSTIPSSMGLKADISANSGKASSKGIDLMLNYTKTFEHSLWLQTRGTLTLAKSKLLVNEEPQYAANNKHLSKVGNSLGQIYGLVAEKLFVDDAEVSNSPIQYGRIMAGDIKYRDVNGDGTISNADYVPIGFPTTPEMIYGLLFSVGYKNFDISAAFQGSGRSSFIINSANTTPFYINGGNQNGLLKAIADDHWSEDNRNSYAFWPRLNNTISENNTQTSSWWLRNGSFLRLKTAEIGYNFSEHLLKKFHLSSGRIYVNGQNLATISAFKIWDPEMGDSGLGYPIQRVFNTGLSVGF</sequence>
<name>A0A3E1NVH0_9BACT</name>
<protein>
    <submittedName>
        <fullName evidence="3">SusC/RagA family TonB-linked outer membrane protein</fullName>
    </submittedName>
</protein>
<dbReference type="FunFam" id="2.170.130.10:FF:000003">
    <property type="entry name" value="SusC/RagA family TonB-linked outer membrane protein"/>
    <property type="match status" value="1"/>
</dbReference>
<dbReference type="Pfam" id="PF07715">
    <property type="entry name" value="Plug"/>
    <property type="match status" value="1"/>
</dbReference>
<dbReference type="NCBIfam" id="TIGR04057">
    <property type="entry name" value="SusC_RagA_signa"/>
    <property type="match status" value="1"/>
</dbReference>
<evidence type="ECO:0000259" key="2">
    <source>
        <dbReference type="Pfam" id="PF07715"/>
    </source>
</evidence>
<dbReference type="InterPro" id="IPR039426">
    <property type="entry name" value="TonB-dep_rcpt-like"/>
</dbReference>
<comment type="caution">
    <text evidence="3">The sequence shown here is derived from an EMBL/GenBank/DDBJ whole genome shotgun (WGS) entry which is preliminary data.</text>
</comment>
<dbReference type="Pfam" id="PF13715">
    <property type="entry name" value="CarbopepD_reg_2"/>
    <property type="match status" value="1"/>
</dbReference>
<accession>A0A3E1NVH0</accession>
<evidence type="ECO:0000313" key="4">
    <source>
        <dbReference type="Proteomes" id="UP000261174"/>
    </source>
</evidence>
<keyword evidence="4" id="KW-1185">Reference proteome</keyword>
<keyword evidence="1" id="KW-0472">Membrane</keyword>
<dbReference type="SUPFAM" id="SSF49464">
    <property type="entry name" value="Carboxypeptidase regulatory domain-like"/>
    <property type="match status" value="1"/>
</dbReference>
<comment type="subcellular location">
    <subcellularLocation>
        <location evidence="1">Cell outer membrane</location>
        <topology evidence="1">Multi-pass membrane protein</topology>
    </subcellularLocation>
</comment>
<dbReference type="NCBIfam" id="TIGR04056">
    <property type="entry name" value="OMP_RagA_SusC"/>
    <property type="match status" value="1"/>
</dbReference>
<evidence type="ECO:0000313" key="3">
    <source>
        <dbReference type="EMBL" id="RFM31920.1"/>
    </source>
</evidence>
<gene>
    <name evidence="3" type="ORF">DXN04_27065</name>
</gene>
<keyword evidence="1" id="KW-0812">Transmembrane</keyword>
<dbReference type="Gene3D" id="2.170.130.10">
    <property type="entry name" value="TonB-dependent receptor, plug domain"/>
    <property type="match status" value="1"/>
</dbReference>
<dbReference type="OrthoDB" id="603589at2"/>
<keyword evidence="1" id="KW-0998">Cell outer membrane</keyword>
<organism evidence="3 4">
    <name type="scientific">Chitinophaga silvisoli</name>
    <dbReference type="NCBI Taxonomy" id="2291814"/>
    <lineage>
        <taxon>Bacteria</taxon>
        <taxon>Pseudomonadati</taxon>
        <taxon>Bacteroidota</taxon>
        <taxon>Chitinophagia</taxon>
        <taxon>Chitinophagales</taxon>
        <taxon>Chitinophagaceae</taxon>
        <taxon>Chitinophaga</taxon>
    </lineage>
</organism>
<dbReference type="AlphaFoldDB" id="A0A3E1NVH0"/>
<dbReference type="PROSITE" id="PS52016">
    <property type="entry name" value="TONB_DEPENDENT_REC_3"/>
    <property type="match status" value="1"/>
</dbReference>
<feature type="domain" description="TonB-dependent receptor plug" evidence="2">
    <location>
        <begin position="183"/>
        <end position="291"/>
    </location>
</feature>
<dbReference type="InterPro" id="IPR008969">
    <property type="entry name" value="CarboxyPept-like_regulatory"/>
</dbReference>
<dbReference type="InterPro" id="IPR023996">
    <property type="entry name" value="TonB-dep_OMP_SusC/RagA"/>
</dbReference>